<evidence type="ECO:0000313" key="4">
    <source>
        <dbReference type="Proteomes" id="UP001360953"/>
    </source>
</evidence>
<evidence type="ECO:0000313" key="3">
    <source>
        <dbReference type="EMBL" id="KAK7542190.1"/>
    </source>
</evidence>
<dbReference type="PANTHER" id="PTHR34502:SF5">
    <property type="entry name" value="DUF6594 DOMAIN-CONTAINING PROTEIN"/>
    <property type="match status" value="1"/>
</dbReference>
<dbReference type="GeneID" id="92031974"/>
<proteinExistence type="predicted"/>
<feature type="domain" description="DUF6594" evidence="2">
    <location>
        <begin position="72"/>
        <end position="317"/>
    </location>
</feature>
<comment type="caution">
    <text evidence="3">The sequence shown here is derived from an EMBL/GenBank/DDBJ whole genome shotgun (WGS) entry which is preliminary data.</text>
</comment>
<accession>A0ABR1M3M2</accession>
<gene>
    <name evidence="3" type="ORF">J3D65DRAFT_612928</name>
</gene>
<protein>
    <recommendedName>
        <fullName evidence="2">DUF6594 domain-containing protein</fullName>
    </recommendedName>
</protein>
<dbReference type="EMBL" id="JBBPEH010000002">
    <property type="protein sequence ID" value="KAK7542190.1"/>
    <property type="molecule type" value="Genomic_DNA"/>
</dbReference>
<keyword evidence="1" id="KW-0812">Transmembrane</keyword>
<dbReference type="PANTHER" id="PTHR34502">
    <property type="entry name" value="DUF6594 DOMAIN-CONTAINING PROTEIN-RELATED"/>
    <property type="match status" value="1"/>
</dbReference>
<name>A0ABR1M3M2_9PEZI</name>
<evidence type="ECO:0000259" key="2">
    <source>
        <dbReference type="Pfam" id="PF20237"/>
    </source>
</evidence>
<dbReference type="Pfam" id="PF20237">
    <property type="entry name" value="DUF6594"/>
    <property type="match status" value="1"/>
</dbReference>
<reference evidence="3 4" key="1">
    <citation type="submission" date="2024-04" db="EMBL/GenBank/DDBJ databases">
        <title>Phyllosticta paracitricarpa is synonymous to the EU quarantine fungus P. citricarpa based on phylogenomic analyses.</title>
        <authorList>
            <consortium name="Lawrence Berkeley National Laboratory"/>
            <person name="Van ingen-buijs V.A."/>
            <person name="Van westerhoven A.C."/>
            <person name="Haridas S."/>
            <person name="Skiadas P."/>
            <person name="Martin F."/>
            <person name="Groenewald J.Z."/>
            <person name="Crous P.W."/>
            <person name="Seidl M.F."/>
        </authorList>
    </citation>
    <scope>NUCLEOTIDE SEQUENCE [LARGE SCALE GENOMIC DNA]</scope>
    <source>
        <strain evidence="3 4">CPC 17464</strain>
    </source>
</reference>
<feature type="transmembrane region" description="Helical" evidence="1">
    <location>
        <begin position="247"/>
        <end position="273"/>
    </location>
</feature>
<keyword evidence="1" id="KW-1133">Transmembrane helix</keyword>
<dbReference type="RefSeq" id="XP_066658483.1">
    <property type="nucleotide sequence ID" value="XM_066799068.1"/>
</dbReference>
<sequence length="327" mass="36642">MNMDVDGKNRFANTETVLIKFTAVENAAGDAGSPVRMEPQRATDAFQHSMLDDLLYVGRHVFNEHPANLRGYPALANDLCEPEYMSFRTFKHLRMRMLLWQQFHIATLEKKLQSLDQEDNKQHPKWLISQAADKNEARKELFEHLKVALAEYDDLLARTKSALSEPKPTPYRVECAERAVAKLAKAERDYLKKDLLDIGGTSDPRIGKILRFTEKVVRSMLRLELFTREKCFGEKDIQETSMKTSNFLALARAIAALLSVVILLLPILVLNFVQSSGMRLLVVFISAAVFISTLTVLTPAGTSDVFVAGATYCAVLVVFVSQTDGSG</sequence>
<dbReference type="Proteomes" id="UP001360953">
    <property type="component" value="Unassembled WGS sequence"/>
</dbReference>
<dbReference type="InterPro" id="IPR046529">
    <property type="entry name" value="DUF6594"/>
</dbReference>
<keyword evidence="1" id="KW-0472">Membrane</keyword>
<organism evidence="3 4">
    <name type="scientific">Phyllosticta citribraziliensis</name>
    <dbReference type="NCBI Taxonomy" id="989973"/>
    <lineage>
        <taxon>Eukaryota</taxon>
        <taxon>Fungi</taxon>
        <taxon>Dikarya</taxon>
        <taxon>Ascomycota</taxon>
        <taxon>Pezizomycotina</taxon>
        <taxon>Dothideomycetes</taxon>
        <taxon>Dothideomycetes incertae sedis</taxon>
        <taxon>Botryosphaeriales</taxon>
        <taxon>Phyllostictaceae</taxon>
        <taxon>Phyllosticta</taxon>
    </lineage>
</organism>
<keyword evidence="4" id="KW-1185">Reference proteome</keyword>
<evidence type="ECO:0000256" key="1">
    <source>
        <dbReference type="SAM" id="Phobius"/>
    </source>
</evidence>
<feature type="transmembrane region" description="Helical" evidence="1">
    <location>
        <begin position="280"/>
        <end position="299"/>
    </location>
</feature>